<dbReference type="STRING" id="30732.ENSOMEP00000016555"/>
<accession>A0A3B3CG56</accession>
<evidence type="ECO:0000313" key="2">
    <source>
        <dbReference type="Proteomes" id="UP000261560"/>
    </source>
</evidence>
<name>A0A3B3CG56_ORYME</name>
<dbReference type="GeneTree" id="ENSGT00940000180550"/>
<organism evidence="1 2">
    <name type="scientific">Oryzias melastigma</name>
    <name type="common">Marine medaka</name>
    <dbReference type="NCBI Taxonomy" id="30732"/>
    <lineage>
        <taxon>Eukaryota</taxon>
        <taxon>Metazoa</taxon>
        <taxon>Chordata</taxon>
        <taxon>Craniata</taxon>
        <taxon>Vertebrata</taxon>
        <taxon>Euteleostomi</taxon>
        <taxon>Actinopterygii</taxon>
        <taxon>Neopterygii</taxon>
        <taxon>Teleostei</taxon>
        <taxon>Neoteleostei</taxon>
        <taxon>Acanthomorphata</taxon>
        <taxon>Ovalentaria</taxon>
        <taxon>Atherinomorphae</taxon>
        <taxon>Beloniformes</taxon>
        <taxon>Adrianichthyidae</taxon>
        <taxon>Oryziinae</taxon>
        <taxon>Oryzias</taxon>
    </lineage>
</organism>
<dbReference type="PaxDb" id="30732-ENSOMEP00000016555"/>
<protein>
    <recommendedName>
        <fullName evidence="3">Placenta associated 8, tandem duplicate 1</fullName>
    </recommendedName>
</protein>
<dbReference type="Proteomes" id="UP000261560">
    <property type="component" value="Unplaced"/>
</dbReference>
<evidence type="ECO:0000313" key="1">
    <source>
        <dbReference type="Ensembl" id="ENSOMEP00000016555.1"/>
    </source>
</evidence>
<keyword evidence="2" id="KW-1185">Reference proteome</keyword>
<proteinExistence type="predicted"/>
<reference evidence="1" key="1">
    <citation type="submission" date="2025-08" db="UniProtKB">
        <authorList>
            <consortium name="Ensembl"/>
        </authorList>
    </citation>
    <scope>IDENTIFICATION</scope>
</reference>
<reference evidence="1" key="2">
    <citation type="submission" date="2025-09" db="UniProtKB">
        <authorList>
            <consortium name="Ensembl"/>
        </authorList>
    </citation>
    <scope>IDENTIFICATION</scope>
</reference>
<dbReference type="AlphaFoldDB" id="A0A3B3CG56"/>
<dbReference type="Ensembl" id="ENSOMET00000025050.1">
    <property type="protein sequence ID" value="ENSOMEP00000016555.1"/>
    <property type="gene ID" value="ENSOMEG00000018208.1"/>
</dbReference>
<evidence type="ECO:0008006" key="3">
    <source>
        <dbReference type="Google" id="ProtNLM"/>
    </source>
</evidence>
<sequence>MAVTNQPARFLPSEFQTGVCDCCEDLSVCCLGCFCYMCLGCTIASDMGECCMFGTGYPIRSVYRTRYNIQVSVRPQRRRVSCSYRFNSKTGSSLWDHVIHVLQTSDHLIIFSDSKLALNY</sequence>